<dbReference type="InterPro" id="IPR045621">
    <property type="entry name" value="BPD_transp_1_N"/>
</dbReference>
<feature type="transmembrane region" description="Helical" evidence="7">
    <location>
        <begin position="328"/>
        <end position="347"/>
    </location>
</feature>
<dbReference type="Gene3D" id="1.10.3720.10">
    <property type="entry name" value="MetI-like"/>
    <property type="match status" value="1"/>
</dbReference>
<feature type="transmembrane region" description="Helical" evidence="7">
    <location>
        <begin position="282"/>
        <end position="308"/>
    </location>
</feature>
<evidence type="ECO:0000313" key="10">
    <source>
        <dbReference type="EMBL" id="MDQ1123377.1"/>
    </source>
</evidence>
<dbReference type="PROSITE" id="PS50928">
    <property type="entry name" value="ABC_TM1"/>
    <property type="match status" value="1"/>
</dbReference>
<dbReference type="Proteomes" id="UP001226691">
    <property type="component" value="Unassembled WGS sequence"/>
</dbReference>
<comment type="similarity">
    <text evidence="7">Belongs to the binding-protein-dependent transport system permease family.</text>
</comment>
<keyword evidence="3" id="KW-1003">Cell membrane</keyword>
<feature type="transmembrane region" description="Helical" evidence="7">
    <location>
        <begin position="36"/>
        <end position="56"/>
    </location>
</feature>
<evidence type="ECO:0000256" key="6">
    <source>
        <dbReference type="ARBA" id="ARBA00023136"/>
    </source>
</evidence>
<dbReference type="PANTHER" id="PTHR43163:SF6">
    <property type="entry name" value="DIPEPTIDE TRANSPORT SYSTEM PERMEASE PROTEIN DPPB-RELATED"/>
    <property type="match status" value="1"/>
</dbReference>
<feature type="compositionally biased region" description="Basic residues" evidence="8">
    <location>
        <begin position="1"/>
        <end position="11"/>
    </location>
</feature>
<dbReference type="Pfam" id="PF19300">
    <property type="entry name" value="BPD_transp_1_N"/>
    <property type="match status" value="1"/>
</dbReference>
<keyword evidence="2 7" id="KW-0813">Transport</keyword>
<evidence type="ECO:0000256" key="4">
    <source>
        <dbReference type="ARBA" id="ARBA00022692"/>
    </source>
</evidence>
<keyword evidence="6 7" id="KW-0472">Membrane</keyword>
<gene>
    <name evidence="10" type="ORF">QE412_001950</name>
</gene>
<dbReference type="PANTHER" id="PTHR43163">
    <property type="entry name" value="DIPEPTIDE TRANSPORT SYSTEM PERMEASE PROTEIN DPPB-RELATED"/>
    <property type="match status" value="1"/>
</dbReference>
<name>A0ABU0TWS3_MICTR</name>
<dbReference type="CDD" id="cd06261">
    <property type="entry name" value="TM_PBP2"/>
    <property type="match status" value="1"/>
</dbReference>
<evidence type="ECO:0000256" key="2">
    <source>
        <dbReference type="ARBA" id="ARBA00022448"/>
    </source>
</evidence>
<reference evidence="10 11" key="1">
    <citation type="submission" date="2023-07" db="EMBL/GenBank/DDBJ databases">
        <title>Functional and genomic diversity of the sorghum phyllosphere microbiome.</title>
        <authorList>
            <person name="Shade A."/>
        </authorList>
    </citation>
    <scope>NUCLEOTIDE SEQUENCE [LARGE SCALE GENOMIC DNA]</scope>
    <source>
        <strain evidence="10 11">SORGH_AS_1207</strain>
    </source>
</reference>
<dbReference type="EMBL" id="JAUTBF010000001">
    <property type="protein sequence ID" value="MDQ1123377.1"/>
    <property type="molecule type" value="Genomic_DNA"/>
</dbReference>
<evidence type="ECO:0000256" key="7">
    <source>
        <dbReference type="RuleBase" id="RU363032"/>
    </source>
</evidence>
<keyword evidence="4 7" id="KW-0812">Transmembrane</keyword>
<dbReference type="SUPFAM" id="SSF161098">
    <property type="entry name" value="MetI-like"/>
    <property type="match status" value="1"/>
</dbReference>
<dbReference type="Pfam" id="PF00528">
    <property type="entry name" value="BPD_transp_1"/>
    <property type="match status" value="1"/>
</dbReference>
<feature type="transmembrane region" description="Helical" evidence="7">
    <location>
        <begin position="224"/>
        <end position="244"/>
    </location>
</feature>
<evidence type="ECO:0000259" key="9">
    <source>
        <dbReference type="PROSITE" id="PS50928"/>
    </source>
</evidence>
<evidence type="ECO:0000256" key="8">
    <source>
        <dbReference type="SAM" id="MobiDB-lite"/>
    </source>
</evidence>
<proteinExistence type="inferred from homology"/>
<evidence type="ECO:0000256" key="3">
    <source>
        <dbReference type="ARBA" id="ARBA00022475"/>
    </source>
</evidence>
<evidence type="ECO:0000313" key="11">
    <source>
        <dbReference type="Proteomes" id="UP001226691"/>
    </source>
</evidence>
<accession>A0ABU0TWS3</accession>
<dbReference type="InterPro" id="IPR035906">
    <property type="entry name" value="MetI-like_sf"/>
</dbReference>
<feature type="transmembrane region" description="Helical" evidence="7">
    <location>
        <begin position="128"/>
        <end position="148"/>
    </location>
</feature>
<protein>
    <submittedName>
        <fullName evidence="10">Peptide/nickel transport system permease protein</fullName>
    </submittedName>
</protein>
<keyword evidence="11" id="KW-1185">Reference proteome</keyword>
<feature type="domain" description="ABC transmembrane type-1" evidence="9">
    <location>
        <begin position="122"/>
        <end position="351"/>
    </location>
</feature>
<comment type="caution">
    <text evidence="10">The sequence shown here is derived from an EMBL/GenBank/DDBJ whole genome shotgun (WGS) entry which is preliminary data.</text>
</comment>
<evidence type="ECO:0000256" key="5">
    <source>
        <dbReference type="ARBA" id="ARBA00022989"/>
    </source>
</evidence>
<comment type="subcellular location">
    <subcellularLocation>
        <location evidence="1 7">Cell membrane</location>
        <topology evidence="1 7">Multi-pass membrane protein</topology>
    </subcellularLocation>
</comment>
<feature type="transmembrane region" description="Helical" evidence="7">
    <location>
        <begin position="160"/>
        <end position="182"/>
    </location>
</feature>
<evidence type="ECO:0000256" key="1">
    <source>
        <dbReference type="ARBA" id="ARBA00004651"/>
    </source>
</evidence>
<organism evidence="10 11">
    <name type="scientific">Microbacterium trichothecenolyticum</name>
    <name type="common">Aureobacterium trichothecenolyticum</name>
    <dbReference type="NCBI Taxonomy" id="69370"/>
    <lineage>
        <taxon>Bacteria</taxon>
        <taxon>Bacillati</taxon>
        <taxon>Actinomycetota</taxon>
        <taxon>Actinomycetes</taxon>
        <taxon>Micrococcales</taxon>
        <taxon>Microbacteriaceae</taxon>
        <taxon>Microbacterium</taxon>
    </lineage>
</organism>
<keyword evidence="5 7" id="KW-1133">Transmembrane helix</keyword>
<sequence length="361" mass="39378">MPRVLRRRGGRTRGVPRPPLPTPCENPCSAPSAGGLLLLIPTLFGLSVLLFAWVRALPGGPAVALLGERATPEAVARINELYGFNEPLYVQYFTWLGRLLTGDFGSSIQTGRPVLEEFVRRFPATLELSIAALIVAVGIGIPLGYWAARRHGKVWDHTAVVLSLIGITIPVFFLAFILKYVFAVQLGWLPSDGRQDPRIDATHYTNLYVFDGLITGEFDASWDAILHLILPALALGTIPLAIIVRITRASVLEVQNADYVRTGRAKGIGTGTLRNRFILRNAMLPVVTTVGLQAGLLISGAVLTETVFAFPGIGQFLARAIFTRDFPVLQGFIIFIAIAYALINLLVDLSYSVIDPRVRVQ</sequence>
<dbReference type="InterPro" id="IPR000515">
    <property type="entry name" value="MetI-like"/>
</dbReference>
<feature type="region of interest" description="Disordered" evidence="8">
    <location>
        <begin position="1"/>
        <end position="24"/>
    </location>
</feature>